<name>A0ABT6NA83_9FIRM</name>
<dbReference type="InterPro" id="IPR029063">
    <property type="entry name" value="SAM-dependent_MTases_sf"/>
</dbReference>
<dbReference type="Proteomes" id="UP001158045">
    <property type="component" value="Unassembled WGS sequence"/>
</dbReference>
<dbReference type="GO" id="GO:0008168">
    <property type="term" value="F:methyltransferase activity"/>
    <property type="evidence" value="ECO:0007669"/>
    <property type="project" value="UniProtKB-KW"/>
</dbReference>
<sequence length="186" mass="21302">MIRQLTAFTKNIWSLYLVEGMQVLDATLGNGEDASFICEKIGKNGLLEGIDIQEEAVKQTRVKLEENGYQNYKLSVGNHKHIDTIYKERSFDLIVYNLGYLPKSNKTCTTLLDSTAESIQKALKLIKLGGILSITSYRGHDEGVKEYQWLSLFMKQLDAKRYHVMKFEYMNQGDQTPALILVERKL</sequence>
<dbReference type="SUPFAM" id="SSF53335">
    <property type="entry name" value="S-adenosyl-L-methionine-dependent methyltransferases"/>
    <property type="match status" value="1"/>
</dbReference>
<dbReference type="InterPro" id="IPR010719">
    <property type="entry name" value="MnmM_MeTrfase"/>
</dbReference>
<gene>
    <name evidence="1" type="ORF">QE109_04145</name>
</gene>
<evidence type="ECO:0000313" key="1">
    <source>
        <dbReference type="EMBL" id="MDH8677324.1"/>
    </source>
</evidence>
<dbReference type="GO" id="GO:0032259">
    <property type="term" value="P:methylation"/>
    <property type="evidence" value="ECO:0007669"/>
    <property type="project" value="UniProtKB-KW"/>
</dbReference>
<dbReference type="EMBL" id="JARYZI010000002">
    <property type="protein sequence ID" value="MDH8677324.1"/>
    <property type="molecule type" value="Genomic_DNA"/>
</dbReference>
<dbReference type="PANTHER" id="PTHR35276:SF1">
    <property type="entry name" value="TRNA (MNM(5)S(2)U34)-METHYLTRANSFERASE, CHLOROPLASTIC"/>
    <property type="match status" value="1"/>
</dbReference>
<reference evidence="1 2" key="1">
    <citation type="submission" date="2023-04" db="EMBL/GenBank/DDBJ databases">
        <title>Fusibacter bizertensis strain WBS, isolated from littoral bottom sediments of the Arctic seas - biochemical and genomic analysis.</title>
        <authorList>
            <person name="Brioukhanov A.L."/>
        </authorList>
    </citation>
    <scope>NUCLEOTIDE SEQUENCE [LARGE SCALE GENOMIC DNA]</scope>
    <source>
        <strain evidence="1 2">WBS</strain>
    </source>
</reference>
<keyword evidence="1" id="KW-0489">Methyltransferase</keyword>
<organism evidence="1 2">
    <name type="scientific">Fusibacter bizertensis</name>
    <dbReference type="NCBI Taxonomy" id="1488331"/>
    <lineage>
        <taxon>Bacteria</taxon>
        <taxon>Bacillati</taxon>
        <taxon>Bacillota</taxon>
        <taxon>Clostridia</taxon>
        <taxon>Eubacteriales</taxon>
        <taxon>Eubacteriales Family XII. Incertae Sedis</taxon>
        <taxon>Fusibacter</taxon>
    </lineage>
</organism>
<dbReference type="RefSeq" id="WP_281093134.1">
    <property type="nucleotide sequence ID" value="NZ_JARYZI010000002.1"/>
</dbReference>
<dbReference type="PANTHER" id="PTHR35276">
    <property type="entry name" value="S-ADENOSYL-L-METHIONINE-DEPENDENT METHYLTRANSFERASES SUPERFAMILY PROTEIN"/>
    <property type="match status" value="1"/>
</dbReference>
<comment type="caution">
    <text evidence="1">The sequence shown here is derived from an EMBL/GenBank/DDBJ whole genome shotgun (WGS) entry which is preliminary data.</text>
</comment>
<keyword evidence="1" id="KW-0808">Transferase</keyword>
<evidence type="ECO:0000313" key="2">
    <source>
        <dbReference type="Proteomes" id="UP001158045"/>
    </source>
</evidence>
<keyword evidence="2" id="KW-1185">Reference proteome</keyword>
<protein>
    <submittedName>
        <fullName evidence="1">Class I SAM-dependent methyltransferase</fullName>
    </submittedName>
</protein>
<dbReference type="Gene3D" id="3.40.50.150">
    <property type="entry name" value="Vaccinia Virus protein VP39"/>
    <property type="match status" value="1"/>
</dbReference>
<dbReference type="Pfam" id="PF06962">
    <property type="entry name" value="rRNA_methylase"/>
    <property type="match status" value="1"/>
</dbReference>
<accession>A0ABT6NA83</accession>
<proteinExistence type="predicted"/>